<evidence type="ECO:0000259" key="2">
    <source>
        <dbReference type="Pfam" id="PF03478"/>
    </source>
</evidence>
<accession>A0ABD3DKX3</accession>
<proteinExistence type="predicted"/>
<feature type="region of interest" description="Disordered" evidence="1">
    <location>
        <begin position="1"/>
        <end position="30"/>
    </location>
</feature>
<keyword evidence="4" id="KW-1185">Reference proteome</keyword>
<dbReference type="Pfam" id="PF03478">
    <property type="entry name" value="Beta-prop_KIB1-4"/>
    <property type="match status" value="1"/>
</dbReference>
<sequence>MMQSELGKRNRNRLPPLQSEMGTETENRQSQPPVLITIHYTQVGKQTIYRPVEGTSRTMYTPYLVNKYILASTHGWQVLVDKIKGDCLLWNPRYNDTIKLPRLQSFHSYRKCVLSKPPTEPDCHILFNSDSLFQQAFCRIGDVEFVYQSHTTEVDYQLLAIASFQDKIYGVIKPGYIFVTIEFVGRTMECRPILVDGEHPLKAPVIKRNWHVWNELDLIDSHKDNELLFVRKEFTQEYIRDGSEISVFRVDINRMECIEVDDIGDQVILIGQYGTGFCCSSAGTNTLKPNSIYYIIKSDSCIYVYDLDDKSTTAWLPSPDVADLHHLNHFWVSGK</sequence>
<evidence type="ECO:0000313" key="3">
    <source>
        <dbReference type="EMBL" id="KAL3642307.1"/>
    </source>
</evidence>
<feature type="compositionally biased region" description="Polar residues" evidence="1">
    <location>
        <begin position="20"/>
        <end position="30"/>
    </location>
</feature>
<name>A0ABD3DKX3_9LAMI</name>
<organism evidence="3 4">
    <name type="scientific">Castilleja foliolosa</name>
    <dbReference type="NCBI Taxonomy" id="1961234"/>
    <lineage>
        <taxon>Eukaryota</taxon>
        <taxon>Viridiplantae</taxon>
        <taxon>Streptophyta</taxon>
        <taxon>Embryophyta</taxon>
        <taxon>Tracheophyta</taxon>
        <taxon>Spermatophyta</taxon>
        <taxon>Magnoliopsida</taxon>
        <taxon>eudicotyledons</taxon>
        <taxon>Gunneridae</taxon>
        <taxon>Pentapetalae</taxon>
        <taxon>asterids</taxon>
        <taxon>lamiids</taxon>
        <taxon>Lamiales</taxon>
        <taxon>Orobanchaceae</taxon>
        <taxon>Pedicularideae</taxon>
        <taxon>Castillejinae</taxon>
        <taxon>Castilleja</taxon>
    </lineage>
</organism>
<protein>
    <recommendedName>
        <fullName evidence="2">KIB1-4 beta-propeller domain-containing protein</fullName>
    </recommendedName>
</protein>
<dbReference type="EMBL" id="JAVIJP010000016">
    <property type="protein sequence ID" value="KAL3642307.1"/>
    <property type="molecule type" value="Genomic_DNA"/>
</dbReference>
<reference evidence="4" key="1">
    <citation type="journal article" date="2024" name="IScience">
        <title>Strigolactones Initiate the Formation of Haustorium-like Structures in Castilleja.</title>
        <authorList>
            <person name="Buerger M."/>
            <person name="Peterson D."/>
            <person name="Chory J."/>
        </authorList>
    </citation>
    <scope>NUCLEOTIDE SEQUENCE [LARGE SCALE GENOMIC DNA]</scope>
</reference>
<dbReference type="AlphaFoldDB" id="A0ABD3DKX3"/>
<dbReference type="InterPro" id="IPR005174">
    <property type="entry name" value="KIB1-4_b-propeller"/>
</dbReference>
<evidence type="ECO:0000313" key="4">
    <source>
        <dbReference type="Proteomes" id="UP001632038"/>
    </source>
</evidence>
<dbReference type="PANTHER" id="PTHR40891:SF1">
    <property type="entry name" value="DUF295 DOMAIN-CONTAINING PROTEIN"/>
    <property type="match status" value="1"/>
</dbReference>
<comment type="caution">
    <text evidence="3">The sequence shown here is derived from an EMBL/GenBank/DDBJ whole genome shotgun (WGS) entry which is preliminary data.</text>
</comment>
<feature type="domain" description="KIB1-4 beta-propeller" evidence="2">
    <location>
        <begin position="57"/>
        <end position="303"/>
    </location>
</feature>
<gene>
    <name evidence="3" type="ORF">CASFOL_013122</name>
</gene>
<dbReference type="PANTHER" id="PTHR40891">
    <property type="entry name" value="DUF295 DOMAIN-CONTAINING PROTEIN"/>
    <property type="match status" value="1"/>
</dbReference>
<evidence type="ECO:0000256" key="1">
    <source>
        <dbReference type="SAM" id="MobiDB-lite"/>
    </source>
</evidence>
<dbReference type="Proteomes" id="UP001632038">
    <property type="component" value="Unassembled WGS sequence"/>
</dbReference>